<reference evidence="2" key="1">
    <citation type="submission" date="2021-01" db="EMBL/GenBank/DDBJ databases">
        <authorList>
            <consortium name="Aspergillus puulaauensis MK2 genome sequencing consortium"/>
            <person name="Kazuki M."/>
            <person name="Futagami T."/>
        </authorList>
    </citation>
    <scope>NUCLEOTIDE SEQUENCE</scope>
    <source>
        <strain evidence="2">MK2</strain>
    </source>
</reference>
<gene>
    <name evidence="2" type="ORF">APUU_60549S</name>
</gene>
<name>A0A7R7XTX6_9EURO</name>
<evidence type="ECO:0000313" key="3">
    <source>
        <dbReference type="Proteomes" id="UP000654913"/>
    </source>
</evidence>
<feature type="region of interest" description="Disordered" evidence="1">
    <location>
        <begin position="231"/>
        <end position="375"/>
    </location>
</feature>
<dbReference type="KEGG" id="apuu:APUU_60549S"/>
<dbReference type="GeneID" id="64977506"/>
<keyword evidence="3" id="KW-1185">Reference proteome</keyword>
<dbReference type="RefSeq" id="XP_041559695.1">
    <property type="nucleotide sequence ID" value="XM_041693801.1"/>
</dbReference>
<dbReference type="AlphaFoldDB" id="A0A7R7XTX6"/>
<organism evidence="2 3">
    <name type="scientific">Aspergillus puulaauensis</name>
    <dbReference type="NCBI Taxonomy" id="1220207"/>
    <lineage>
        <taxon>Eukaryota</taxon>
        <taxon>Fungi</taxon>
        <taxon>Dikarya</taxon>
        <taxon>Ascomycota</taxon>
        <taxon>Pezizomycotina</taxon>
        <taxon>Eurotiomycetes</taxon>
        <taxon>Eurotiomycetidae</taxon>
        <taxon>Eurotiales</taxon>
        <taxon>Aspergillaceae</taxon>
        <taxon>Aspergillus</taxon>
    </lineage>
</organism>
<evidence type="ECO:0000313" key="2">
    <source>
        <dbReference type="EMBL" id="BCS27501.1"/>
    </source>
</evidence>
<dbReference type="EMBL" id="AP024448">
    <property type="protein sequence ID" value="BCS27501.1"/>
    <property type="molecule type" value="Genomic_DNA"/>
</dbReference>
<protein>
    <submittedName>
        <fullName evidence="2">Uncharacterized protein</fullName>
    </submittedName>
</protein>
<dbReference type="InterPro" id="IPR014751">
    <property type="entry name" value="XRCC4-like_C"/>
</dbReference>
<evidence type="ECO:0000256" key="1">
    <source>
        <dbReference type="SAM" id="MobiDB-lite"/>
    </source>
</evidence>
<dbReference type="OrthoDB" id="8064436at2759"/>
<feature type="compositionally biased region" description="Basic and acidic residues" evidence="1">
    <location>
        <begin position="337"/>
        <end position="351"/>
    </location>
</feature>
<feature type="compositionally biased region" description="Basic and acidic residues" evidence="1">
    <location>
        <begin position="266"/>
        <end position="275"/>
    </location>
</feature>
<dbReference type="PANTHER" id="PTHR42067:SF1">
    <property type="entry name" value="MITOTIC APPARATUS PROTEIN P62"/>
    <property type="match status" value="1"/>
</dbReference>
<sequence length="375" mass="42090">MSPVKGSLSPRVVHIRRSDEADSHVLLYVSRSDSTGELTIIATEGEFPYTATLQQSQLNKLRTKSYEGSDDEWNDIVLYILGLQDETTKTTEPSMGIEASATINDSGDGHKALVIAARKRIQTITQKLGSLSLQQNDEQGIELFDWSNLAVTRADILEQRFNSLLDRFRTAEDTIALLNKQLEEFISLKTVHDQQLISDFAQLLNEKKLKIRNQQRLLASAQVDTEKISTMQTATATDDPWPNVKGRRPKRPAETTRDESDDDEGFEKMDADKLKPQVGKVADEETDDGGTSTPRPFEDDDNATSDEDFDSSAKGPQQRNRRSQGLHEQAVAKSPPPRRELPFSRRTEKKPTLTLSSPVRQSRDETGEMTDDDEL</sequence>
<dbReference type="Gene3D" id="1.20.5.370">
    <property type="match status" value="1"/>
</dbReference>
<dbReference type="SUPFAM" id="SSF58022">
    <property type="entry name" value="XRCC4, C-terminal oligomerization domain"/>
    <property type="match status" value="1"/>
</dbReference>
<proteinExistence type="predicted"/>
<feature type="compositionally biased region" description="Acidic residues" evidence="1">
    <location>
        <begin position="298"/>
        <end position="310"/>
    </location>
</feature>
<dbReference type="PANTHER" id="PTHR42067">
    <property type="entry name" value="YALI0C15378P"/>
    <property type="match status" value="1"/>
</dbReference>
<dbReference type="Proteomes" id="UP000654913">
    <property type="component" value="Chromosome 6"/>
</dbReference>
<reference evidence="2" key="2">
    <citation type="submission" date="2021-02" db="EMBL/GenBank/DDBJ databases">
        <title>Aspergillus puulaauensis MK2 genome sequence.</title>
        <authorList>
            <person name="Futagami T."/>
            <person name="Mori K."/>
            <person name="Kadooka C."/>
            <person name="Tanaka T."/>
        </authorList>
    </citation>
    <scope>NUCLEOTIDE SEQUENCE</scope>
    <source>
        <strain evidence="2">MK2</strain>
    </source>
</reference>
<accession>A0A7R7XTX6</accession>